<dbReference type="EMBL" id="FXTI01000002">
    <property type="protein sequence ID" value="SMO49051.1"/>
    <property type="molecule type" value="Genomic_DNA"/>
</dbReference>
<reference evidence="1 2" key="1">
    <citation type="submission" date="2017-05" db="EMBL/GenBank/DDBJ databases">
        <authorList>
            <person name="Varghese N."/>
            <person name="Submissions S."/>
        </authorList>
    </citation>
    <scope>NUCLEOTIDE SEQUENCE [LARGE SCALE GENOMIC DNA]</scope>
    <source>
        <strain evidence="1 2">DSM 45474</strain>
    </source>
</reference>
<dbReference type="AlphaFoldDB" id="A0A521BQM3"/>
<dbReference type="OrthoDB" id="2988533at2"/>
<dbReference type="RefSeq" id="WP_142504567.1">
    <property type="nucleotide sequence ID" value="NZ_FXTI01000002.1"/>
</dbReference>
<evidence type="ECO:0000313" key="1">
    <source>
        <dbReference type="EMBL" id="SMO49051.1"/>
    </source>
</evidence>
<evidence type="ECO:0000313" key="2">
    <source>
        <dbReference type="Proteomes" id="UP000315636"/>
    </source>
</evidence>
<keyword evidence="2" id="KW-1185">Reference proteome</keyword>
<sequence length="146" mass="16306">MRKTDLLDEIRAEIGVVSDQLDGSVEELYRFVVKILFDQIPAYRYVGVYVTSEYQFKESCSAGVCALMQVVPFGESLLSLAAARGGVVREQTGDHVEVYVPYYQGHHLIGELVVMASPACHIDEEDITLFCEITSLFESKVEECNS</sequence>
<name>A0A521BQM3_9BACL</name>
<accession>A0A521BQM3</accession>
<dbReference type="Proteomes" id="UP000315636">
    <property type="component" value="Unassembled WGS sequence"/>
</dbReference>
<organism evidence="1 2">
    <name type="scientific">Melghirimyces algeriensis</name>
    <dbReference type="NCBI Taxonomy" id="910412"/>
    <lineage>
        <taxon>Bacteria</taxon>
        <taxon>Bacillati</taxon>
        <taxon>Bacillota</taxon>
        <taxon>Bacilli</taxon>
        <taxon>Bacillales</taxon>
        <taxon>Thermoactinomycetaceae</taxon>
        <taxon>Melghirimyces</taxon>
    </lineage>
</organism>
<gene>
    <name evidence="1" type="ORF">SAMN06264849_102266</name>
</gene>
<protein>
    <submittedName>
        <fullName evidence="1">GAF domain-containing protein, putative methionine-R-sulfoxide reductase</fullName>
    </submittedName>
</protein>
<proteinExistence type="predicted"/>